<keyword evidence="2" id="KW-1003">Cell membrane</keyword>
<evidence type="ECO:0000256" key="9">
    <source>
        <dbReference type="PROSITE-ProRule" id="PRU01213"/>
    </source>
</evidence>
<evidence type="ECO:0000256" key="1">
    <source>
        <dbReference type="ARBA" id="ARBA00022448"/>
    </source>
</evidence>
<evidence type="ECO:0000256" key="7">
    <source>
        <dbReference type="ARBA" id="ARBA00022967"/>
    </source>
</evidence>
<dbReference type="GO" id="GO:0016887">
    <property type="term" value="F:ATP hydrolysis activity"/>
    <property type="evidence" value="ECO:0007669"/>
    <property type="project" value="InterPro"/>
</dbReference>
<dbReference type="InterPro" id="IPR011868">
    <property type="entry name" value="ModC_ABC_ATP-bd"/>
</dbReference>
<dbReference type="PANTHER" id="PTHR43514:SF10">
    <property type="entry name" value="MOLYBDENUM IMPORT ATP-BINDING PROTEIN MODC 2"/>
    <property type="match status" value="1"/>
</dbReference>
<keyword evidence="1" id="KW-0813">Transport</keyword>
<keyword evidence="5" id="KW-0547">Nucleotide-binding</keyword>
<dbReference type="SMART" id="SM00382">
    <property type="entry name" value="AAA"/>
    <property type="match status" value="1"/>
</dbReference>
<keyword evidence="13" id="KW-1185">Reference proteome</keyword>
<dbReference type="Gene3D" id="3.40.50.300">
    <property type="entry name" value="P-loop containing nucleotide triphosphate hydrolases"/>
    <property type="match status" value="1"/>
</dbReference>
<dbReference type="NCBIfam" id="TIGR02142">
    <property type="entry name" value="modC_ABC"/>
    <property type="match status" value="1"/>
</dbReference>
<dbReference type="SUPFAM" id="SSF50331">
    <property type="entry name" value="MOP-like"/>
    <property type="match status" value="1"/>
</dbReference>
<keyword evidence="6 12" id="KW-0067">ATP-binding</keyword>
<dbReference type="Proteomes" id="UP000502699">
    <property type="component" value="Chromosome"/>
</dbReference>
<keyword evidence="8" id="KW-0472">Membrane</keyword>
<evidence type="ECO:0000259" key="11">
    <source>
        <dbReference type="PROSITE" id="PS51866"/>
    </source>
</evidence>
<evidence type="ECO:0000313" key="13">
    <source>
        <dbReference type="Proteomes" id="UP000502699"/>
    </source>
</evidence>
<dbReference type="AlphaFoldDB" id="A0A6G7VFB3"/>
<evidence type="ECO:0000256" key="6">
    <source>
        <dbReference type="ARBA" id="ARBA00022840"/>
    </source>
</evidence>
<dbReference type="InterPro" id="IPR003439">
    <property type="entry name" value="ABC_transporter-like_ATP-bd"/>
</dbReference>
<dbReference type="InterPro" id="IPR004606">
    <property type="entry name" value="Mop_domain"/>
</dbReference>
<evidence type="ECO:0000313" key="12">
    <source>
        <dbReference type="EMBL" id="QIK38565.1"/>
    </source>
</evidence>
<protein>
    <submittedName>
        <fullName evidence="12">Molybdenum ABC transporter ATP-binding protein</fullName>
    </submittedName>
</protein>
<dbReference type="InterPro" id="IPR027417">
    <property type="entry name" value="P-loop_NTPase"/>
</dbReference>
<keyword evidence="7" id="KW-1278">Translocase</keyword>
<organism evidence="12 13">
    <name type="scientific">Caldichromatium japonicum</name>
    <dbReference type="NCBI Taxonomy" id="2699430"/>
    <lineage>
        <taxon>Bacteria</taxon>
        <taxon>Pseudomonadati</taxon>
        <taxon>Pseudomonadota</taxon>
        <taxon>Gammaproteobacteria</taxon>
        <taxon>Chromatiales</taxon>
        <taxon>Chromatiaceae</taxon>
        <taxon>Caldichromatium</taxon>
    </lineage>
</organism>
<dbReference type="EMBL" id="CP048029">
    <property type="protein sequence ID" value="QIK38565.1"/>
    <property type="molecule type" value="Genomic_DNA"/>
</dbReference>
<dbReference type="InterPro" id="IPR050334">
    <property type="entry name" value="Molybdenum_import_ModC"/>
</dbReference>
<dbReference type="Gene3D" id="2.40.50.100">
    <property type="match status" value="1"/>
</dbReference>
<evidence type="ECO:0000256" key="8">
    <source>
        <dbReference type="ARBA" id="ARBA00023136"/>
    </source>
</evidence>
<dbReference type="Pfam" id="PF00005">
    <property type="entry name" value="ABC_tran"/>
    <property type="match status" value="1"/>
</dbReference>
<dbReference type="InterPro" id="IPR005116">
    <property type="entry name" value="Transp-assoc_OB_typ1"/>
</dbReference>
<dbReference type="InterPro" id="IPR003593">
    <property type="entry name" value="AAA+_ATPase"/>
</dbReference>
<dbReference type="PROSITE" id="PS50893">
    <property type="entry name" value="ABC_TRANSPORTER_2"/>
    <property type="match status" value="1"/>
</dbReference>
<dbReference type="GO" id="GO:0140359">
    <property type="term" value="F:ABC-type transporter activity"/>
    <property type="evidence" value="ECO:0007669"/>
    <property type="project" value="InterPro"/>
</dbReference>
<sequence length="356" mass="38463">MSIEARFKLSYPGFTLDVDLSLPATGVTAVFGHSGSGKTTLLRAIAGLERVPGGRLVVDGEVWQDKDAFLPTHARPIGYVFQEASLFPHLSVRGNLDYGRRRRPASADFSSFDHIVELLGIAHLLDRKPDRLSGGERQRVAIARALLTSPRLLLMDEPLAALDHARKEEILPYLEQLHEELKIPLLYVSHAPDEVARLADYIVVMDNGRALASGPLTETLARLDLPIRLGEDAGVVLDAVVAEHDAKWHLAGVDFSGGRLWVRDKGIETGRHVRVRILARDVSLARAKVEGTSIVNAVAATVTAIGDDAHPALCLVRLDCGGQPLLARLTRRSAAALELAAGCAVWAQIKAVALVG</sequence>
<dbReference type="PANTHER" id="PTHR43514">
    <property type="entry name" value="ABC TRANSPORTER I FAMILY MEMBER 10"/>
    <property type="match status" value="1"/>
</dbReference>
<keyword evidence="3 9" id="KW-0500">Molybdenum</keyword>
<reference evidence="13" key="1">
    <citation type="submission" date="2020-01" db="EMBL/GenBank/DDBJ databases">
        <title>Caldichromatium gen. nov., sp. nov., a thermophilic purple sulfur bacterium member of the family Chromatiaceae isolated from Nakabusa hot spring, Japan.</title>
        <authorList>
            <person name="Saini M.K."/>
            <person name="Hanada S."/>
            <person name="Tank M."/>
        </authorList>
    </citation>
    <scope>NUCLEOTIDE SEQUENCE [LARGE SCALE GENOMIC DNA]</scope>
    <source>
        <strain evidence="13">No.7</strain>
    </source>
</reference>
<evidence type="ECO:0000256" key="4">
    <source>
        <dbReference type="ARBA" id="ARBA00022519"/>
    </source>
</evidence>
<evidence type="ECO:0000256" key="5">
    <source>
        <dbReference type="ARBA" id="ARBA00022741"/>
    </source>
</evidence>
<name>A0A6G7VFB3_9GAMM</name>
<dbReference type="PROSITE" id="PS51866">
    <property type="entry name" value="MOP"/>
    <property type="match status" value="1"/>
</dbReference>
<feature type="domain" description="Mop" evidence="11">
    <location>
        <begin position="291"/>
        <end position="356"/>
    </location>
</feature>
<evidence type="ECO:0000259" key="10">
    <source>
        <dbReference type="PROSITE" id="PS50893"/>
    </source>
</evidence>
<keyword evidence="4" id="KW-0997">Cell inner membrane</keyword>
<dbReference type="SUPFAM" id="SSF52540">
    <property type="entry name" value="P-loop containing nucleoside triphosphate hydrolases"/>
    <property type="match status" value="1"/>
</dbReference>
<dbReference type="GO" id="GO:0016020">
    <property type="term" value="C:membrane"/>
    <property type="evidence" value="ECO:0007669"/>
    <property type="project" value="InterPro"/>
</dbReference>
<dbReference type="InterPro" id="IPR008995">
    <property type="entry name" value="Mo/tungstate-bd_C_term_dom"/>
</dbReference>
<dbReference type="RefSeq" id="WP_166271380.1">
    <property type="nucleotide sequence ID" value="NZ_CP048029.1"/>
</dbReference>
<dbReference type="Pfam" id="PF03459">
    <property type="entry name" value="TOBE"/>
    <property type="match status" value="1"/>
</dbReference>
<gene>
    <name evidence="12" type="primary">modC</name>
    <name evidence="12" type="ORF">GWK36_11885</name>
</gene>
<dbReference type="GO" id="GO:0015098">
    <property type="term" value="F:molybdate ion transmembrane transporter activity"/>
    <property type="evidence" value="ECO:0007669"/>
    <property type="project" value="InterPro"/>
</dbReference>
<dbReference type="KEGG" id="cjap:GWK36_11885"/>
<accession>A0A6G7VFB3</accession>
<evidence type="ECO:0000256" key="3">
    <source>
        <dbReference type="ARBA" id="ARBA00022505"/>
    </source>
</evidence>
<dbReference type="GO" id="GO:0005524">
    <property type="term" value="F:ATP binding"/>
    <property type="evidence" value="ECO:0007669"/>
    <property type="project" value="UniProtKB-KW"/>
</dbReference>
<evidence type="ECO:0000256" key="2">
    <source>
        <dbReference type="ARBA" id="ARBA00022475"/>
    </source>
</evidence>
<dbReference type="InterPro" id="IPR017871">
    <property type="entry name" value="ABC_transporter-like_CS"/>
</dbReference>
<feature type="domain" description="ABC transporter" evidence="10">
    <location>
        <begin position="1"/>
        <end position="232"/>
    </location>
</feature>
<proteinExistence type="predicted"/>
<dbReference type="PROSITE" id="PS00211">
    <property type="entry name" value="ABC_TRANSPORTER_1"/>
    <property type="match status" value="1"/>
</dbReference>